<accession>A0ABT1B9W1</accession>
<evidence type="ECO:0000313" key="1">
    <source>
        <dbReference type="EMBL" id="MCO5781789.1"/>
    </source>
</evidence>
<proteinExistence type="predicted"/>
<dbReference type="RefSeq" id="WP_252838297.1">
    <property type="nucleotide sequence ID" value="NZ_JAJJVQ010000003.1"/>
</dbReference>
<keyword evidence="2" id="KW-1185">Reference proteome</keyword>
<organism evidence="1 2">
    <name type="scientific">Citrobacter meridianamericanus</name>
    <dbReference type="NCBI Taxonomy" id="2894201"/>
    <lineage>
        <taxon>Bacteria</taxon>
        <taxon>Pseudomonadati</taxon>
        <taxon>Pseudomonadota</taxon>
        <taxon>Gammaproteobacteria</taxon>
        <taxon>Enterobacterales</taxon>
        <taxon>Enterobacteriaceae</taxon>
        <taxon>Citrobacter</taxon>
    </lineage>
</organism>
<evidence type="ECO:0000313" key="2">
    <source>
        <dbReference type="Proteomes" id="UP001139290"/>
    </source>
</evidence>
<protein>
    <submittedName>
        <fullName evidence="1">Uncharacterized protein</fullName>
    </submittedName>
</protein>
<gene>
    <name evidence="1" type="ORF">LOD26_10695</name>
</gene>
<dbReference type="Gene3D" id="3.40.50.620">
    <property type="entry name" value="HUPs"/>
    <property type="match status" value="1"/>
</dbReference>
<sequence length="276" mass="30855">MKHVVLHSGGHASALVAIEVARKYGTENMILLTHSIAGIVEDSDIKRFRDEVAGFLGMEITYANHAKWDTATPVEVCVDAGAWKVGNGSILCTNRLKTAPFDAWLKENDPDGQNIYYYGFEPSEPNRIQRRAGILGARGYKTEYPMIWTDRTIHSVEEVGIARPGTYSQFKHANCVGCLKAGWQHWYVVYCTRPDIWESAKAGELEIGYAIHKDANGPVYLEDKEEFFADMKRAGVPPTEHIPPGKFWSMAKRAVKNQQIDLFTDGENSKPCECAA</sequence>
<name>A0ABT1B9W1_9ENTR</name>
<dbReference type="Proteomes" id="UP001139290">
    <property type="component" value="Unassembled WGS sequence"/>
</dbReference>
<dbReference type="EMBL" id="JAJJVQ010000003">
    <property type="protein sequence ID" value="MCO5781789.1"/>
    <property type="molecule type" value="Genomic_DNA"/>
</dbReference>
<dbReference type="InterPro" id="IPR014729">
    <property type="entry name" value="Rossmann-like_a/b/a_fold"/>
</dbReference>
<reference evidence="1" key="1">
    <citation type="submission" date="2021-11" db="EMBL/GenBank/DDBJ databases">
        <title>Citrobacter meridianamericanus sp. nov. isolated from soil.</title>
        <authorList>
            <person name="Furlan J.P.R."/>
            <person name="Stehling E.G."/>
        </authorList>
    </citation>
    <scope>NUCLEOTIDE SEQUENCE</scope>
    <source>
        <strain evidence="1">BR102</strain>
    </source>
</reference>
<comment type="caution">
    <text evidence="1">The sequence shown here is derived from an EMBL/GenBank/DDBJ whole genome shotgun (WGS) entry which is preliminary data.</text>
</comment>